<sequence>MRAIVITSAGSYDCLQVQERPEPRCAAGQVRIDVKAAGVNFADLMARMGLYPDAPPLPAVVGYEVSGTVAEIGAGVEGVAVGDRVMAGTQFGGYAEQVVVPAADVVPLPDALSFEQGAAIPVNYATAWAGLVGYGSLRAGDRVLIHAAAGGVGIAATQIARRHGAEVWGTASPGKHEAIRGFGVQHPLDYTRKGWDKGPPALPPFDLIMDAIGGESLRRSYRMLRAGGRVVAFGASSVVTGDRKNLLTAAPQALRMVRGFNLMDQMGDSKTVIGLNMLTLWKDRGTLEPWVTPLLDLMADGTIAPVVSDAVPFANAGEAHRILTERRNIGKVVLVP</sequence>
<dbReference type="Gene3D" id="3.90.180.10">
    <property type="entry name" value="Medium-chain alcohol dehydrogenases, catalytic domain"/>
    <property type="match status" value="1"/>
</dbReference>
<dbReference type="SUPFAM" id="SSF51735">
    <property type="entry name" value="NAD(P)-binding Rossmann-fold domains"/>
    <property type="match status" value="1"/>
</dbReference>
<evidence type="ECO:0000256" key="1">
    <source>
        <dbReference type="ARBA" id="ARBA00023002"/>
    </source>
</evidence>
<dbReference type="PROSITE" id="PS01162">
    <property type="entry name" value="QOR_ZETA_CRYSTAL"/>
    <property type="match status" value="1"/>
</dbReference>
<keyword evidence="1" id="KW-0560">Oxidoreductase</keyword>
<dbReference type="Gene3D" id="3.40.50.720">
    <property type="entry name" value="NAD(P)-binding Rossmann-like Domain"/>
    <property type="match status" value="1"/>
</dbReference>
<organism evidence="3 4">
    <name type="scientific">Paraconexibacter antarcticus</name>
    <dbReference type="NCBI Taxonomy" id="2949664"/>
    <lineage>
        <taxon>Bacteria</taxon>
        <taxon>Bacillati</taxon>
        <taxon>Actinomycetota</taxon>
        <taxon>Thermoleophilia</taxon>
        <taxon>Solirubrobacterales</taxon>
        <taxon>Paraconexibacteraceae</taxon>
        <taxon>Paraconexibacter</taxon>
    </lineage>
</organism>
<feature type="domain" description="Enoyl reductase (ER)" evidence="2">
    <location>
        <begin position="10"/>
        <end position="334"/>
    </location>
</feature>
<dbReference type="PANTHER" id="PTHR44054">
    <property type="entry name" value="SYNAPTIC VESICLE MEMBRANE PROTEIN VAT-1 HOMOLOG-LIKE"/>
    <property type="match status" value="1"/>
</dbReference>
<dbReference type="RefSeq" id="WP_254569660.1">
    <property type="nucleotide sequence ID" value="NZ_CP098502.1"/>
</dbReference>
<evidence type="ECO:0000313" key="4">
    <source>
        <dbReference type="Proteomes" id="UP001056035"/>
    </source>
</evidence>
<dbReference type="PANTHER" id="PTHR44054:SF1">
    <property type="entry name" value="SYNAPTIC VESICLE MEMBRANE PROTEIN VAT-1 HOMOLOG"/>
    <property type="match status" value="1"/>
</dbReference>
<dbReference type="SMART" id="SM00829">
    <property type="entry name" value="PKS_ER"/>
    <property type="match status" value="1"/>
</dbReference>
<dbReference type="InterPro" id="IPR013154">
    <property type="entry name" value="ADH-like_N"/>
</dbReference>
<dbReference type="Pfam" id="PF08240">
    <property type="entry name" value="ADH_N"/>
    <property type="match status" value="1"/>
</dbReference>
<name>A0ABY5DQD3_9ACTN</name>
<dbReference type="InterPro" id="IPR020843">
    <property type="entry name" value="ER"/>
</dbReference>
<reference evidence="3 4" key="1">
    <citation type="submission" date="2022-06" db="EMBL/GenBank/DDBJ databases">
        <title>Paraconexibacter antarcticus.</title>
        <authorList>
            <person name="Kim C.S."/>
        </authorList>
    </citation>
    <scope>NUCLEOTIDE SEQUENCE [LARGE SCALE GENOMIC DNA]</scope>
    <source>
        <strain evidence="3 4">02-257</strain>
    </source>
</reference>
<keyword evidence="4" id="KW-1185">Reference proteome</keyword>
<dbReference type="Pfam" id="PF13602">
    <property type="entry name" value="ADH_zinc_N_2"/>
    <property type="match status" value="1"/>
</dbReference>
<dbReference type="InterPro" id="IPR036291">
    <property type="entry name" value="NAD(P)-bd_dom_sf"/>
</dbReference>
<dbReference type="Proteomes" id="UP001056035">
    <property type="component" value="Chromosome"/>
</dbReference>
<dbReference type="EMBL" id="CP098502">
    <property type="protein sequence ID" value="UTI62925.1"/>
    <property type="molecule type" value="Genomic_DNA"/>
</dbReference>
<evidence type="ECO:0000259" key="2">
    <source>
        <dbReference type="SMART" id="SM00829"/>
    </source>
</evidence>
<accession>A0ABY5DQD3</accession>
<gene>
    <name evidence="3" type="ORF">NBH00_16360</name>
</gene>
<dbReference type="InterPro" id="IPR002364">
    <property type="entry name" value="Quin_OxRdtase/zeta-crystal_CS"/>
</dbReference>
<evidence type="ECO:0000313" key="3">
    <source>
        <dbReference type="EMBL" id="UTI62925.1"/>
    </source>
</evidence>
<proteinExistence type="predicted"/>
<dbReference type="SUPFAM" id="SSF50129">
    <property type="entry name" value="GroES-like"/>
    <property type="match status" value="1"/>
</dbReference>
<protein>
    <submittedName>
        <fullName evidence="3">Zinc-binding dehydrogenase</fullName>
    </submittedName>
</protein>
<dbReference type="InterPro" id="IPR011032">
    <property type="entry name" value="GroES-like_sf"/>
</dbReference>
<dbReference type="InterPro" id="IPR052100">
    <property type="entry name" value="SV-ATPase_mito-regulator"/>
</dbReference>